<evidence type="ECO:0000313" key="2">
    <source>
        <dbReference type="EMBL" id="GAH43936.1"/>
    </source>
</evidence>
<comment type="caution">
    <text evidence="2">The sequence shown here is derived from an EMBL/GenBank/DDBJ whole genome shotgun (WGS) entry which is preliminary data.</text>
</comment>
<dbReference type="Pfam" id="PF23981">
    <property type="entry name" value="DUF7305"/>
    <property type="match status" value="1"/>
</dbReference>
<name>X1FE73_9ZZZZ</name>
<sequence length="252" mass="26871">MKSGGTVDWYNFDADDCSMQIGTNSNLVDSIVLQNNSTVNGDVVVGLGGNPDDVIRNNGATVTGSTTTLTQIVELPSVTVPESLESLPSLGTINENTTINTSARYSSIDLGNSETVIISGDVTLYIIGDIALGNSAELQIVEGASLTLYLGGDFEGKNSSCVNNLTQDPQQLIIYGLDSCESMVFKNGSDFYGSIYAPNAEVVMQNSSDVYGAVTAESFEQKNSSTFYYDASLRDVNTSNELVHFVISNWSE</sequence>
<evidence type="ECO:0000259" key="1">
    <source>
        <dbReference type="Pfam" id="PF23981"/>
    </source>
</evidence>
<reference evidence="2" key="1">
    <citation type="journal article" date="2014" name="Front. Microbiol.">
        <title>High frequency of phylogenetically diverse reductive dehalogenase-homologous genes in deep subseafloor sedimentary metagenomes.</title>
        <authorList>
            <person name="Kawai M."/>
            <person name="Futagami T."/>
            <person name="Toyoda A."/>
            <person name="Takaki Y."/>
            <person name="Nishi S."/>
            <person name="Hori S."/>
            <person name="Arai W."/>
            <person name="Tsubouchi T."/>
            <person name="Morono Y."/>
            <person name="Uchiyama I."/>
            <person name="Ito T."/>
            <person name="Fujiyama A."/>
            <person name="Inagaki F."/>
            <person name="Takami H."/>
        </authorList>
    </citation>
    <scope>NUCLEOTIDE SEQUENCE</scope>
    <source>
        <strain evidence="2">Expedition CK06-06</strain>
    </source>
</reference>
<dbReference type="InterPro" id="IPR055729">
    <property type="entry name" value="DUF7305"/>
</dbReference>
<protein>
    <recommendedName>
        <fullName evidence="1">DUF7305 domain-containing protein</fullName>
    </recommendedName>
</protein>
<dbReference type="AlphaFoldDB" id="X1FE73"/>
<dbReference type="EMBL" id="BARU01009993">
    <property type="protein sequence ID" value="GAH43936.1"/>
    <property type="molecule type" value="Genomic_DNA"/>
</dbReference>
<feature type="domain" description="DUF7305" evidence="1">
    <location>
        <begin position="108"/>
        <end position="235"/>
    </location>
</feature>
<accession>X1FE73</accession>
<proteinExistence type="predicted"/>
<gene>
    <name evidence="2" type="ORF">S03H2_19157</name>
</gene>
<organism evidence="2">
    <name type="scientific">marine sediment metagenome</name>
    <dbReference type="NCBI Taxonomy" id="412755"/>
    <lineage>
        <taxon>unclassified sequences</taxon>
        <taxon>metagenomes</taxon>
        <taxon>ecological metagenomes</taxon>
    </lineage>
</organism>